<gene>
    <name evidence="1" type="ORF">HPB48_017218</name>
</gene>
<protein>
    <recommendedName>
        <fullName evidence="3">Tick transposon</fullName>
    </recommendedName>
</protein>
<evidence type="ECO:0008006" key="3">
    <source>
        <dbReference type="Google" id="ProtNLM"/>
    </source>
</evidence>
<dbReference type="EMBL" id="JABSTR010000008">
    <property type="protein sequence ID" value="KAH9378288.1"/>
    <property type="molecule type" value="Genomic_DNA"/>
</dbReference>
<evidence type="ECO:0000313" key="2">
    <source>
        <dbReference type="Proteomes" id="UP000821853"/>
    </source>
</evidence>
<dbReference type="Proteomes" id="UP000821853">
    <property type="component" value="Unassembled WGS sequence"/>
</dbReference>
<dbReference type="OrthoDB" id="426210at2759"/>
<dbReference type="VEuPathDB" id="VectorBase:HLOH_057124"/>
<dbReference type="AlphaFoldDB" id="A0A9J6GU67"/>
<keyword evidence="2" id="KW-1185">Reference proteome</keyword>
<name>A0A9J6GU67_HAELO</name>
<reference evidence="1 2" key="1">
    <citation type="journal article" date="2020" name="Cell">
        <title>Large-Scale Comparative Analyses of Tick Genomes Elucidate Their Genetic Diversity and Vector Capacities.</title>
        <authorList>
            <consortium name="Tick Genome and Microbiome Consortium (TIGMIC)"/>
            <person name="Jia N."/>
            <person name="Wang J."/>
            <person name="Shi W."/>
            <person name="Du L."/>
            <person name="Sun Y."/>
            <person name="Zhan W."/>
            <person name="Jiang J.F."/>
            <person name="Wang Q."/>
            <person name="Zhang B."/>
            <person name="Ji P."/>
            <person name="Bell-Sakyi L."/>
            <person name="Cui X.M."/>
            <person name="Yuan T.T."/>
            <person name="Jiang B.G."/>
            <person name="Yang W.F."/>
            <person name="Lam T.T."/>
            <person name="Chang Q.C."/>
            <person name="Ding S.J."/>
            <person name="Wang X.J."/>
            <person name="Zhu J.G."/>
            <person name="Ruan X.D."/>
            <person name="Zhao L."/>
            <person name="Wei J.T."/>
            <person name="Ye R.Z."/>
            <person name="Que T.C."/>
            <person name="Du C.H."/>
            <person name="Zhou Y.H."/>
            <person name="Cheng J.X."/>
            <person name="Dai P.F."/>
            <person name="Guo W.B."/>
            <person name="Han X.H."/>
            <person name="Huang E.J."/>
            <person name="Li L.F."/>
            <person name="Wei W."/>
            <person name="Gao Y.C."/>
            <person name="Liu J.Z."/>
            <person name="Shao H.Z."/>
            <person name="Wang X."/>
            <person name="Wang C.C."/>
            <person name="Yang T.C."/>
            <person name="Huo Q.B."/>
            <person name="Li W."/>
            <person name="Chen H.Y."/>
            <person name="Chen S.E."/>
            <person name="Zhou L.G."/>
            <person name="Ni X.B."/>
            <person name="Tian J.H."/>
            <person name="Sheng Y."/>
            <person name="Liu T."/>
            <person name="Pan Y.S."/>
            <person name="Xia L.Y."/>
            <person name="Li J."/>
            <person name="Zhao F."/>
            <person name="Cao W.C."/>
        </authorList>
    </citation>
    <scope>NUCLEOTIDE SEQUENCE [LARGE SCALE GENOMIC DNA]</scope>
    <source>
        <strain evidence="1">HaeL-2018</strain>
    </source>
</reference>
<organism evidence="1 2">
    <name type="scientific">Haemaphysalis longicornis</name>
    <name type="common">Bush tick</name>
    <dbReference type="NCBI Taxonomy" id="44386"/>
    <lineage>
        <taxon>Eukaryota</taxon>
        <taxon>Metazoa</taxon>
        <taxon>Ecdysozoa</taxon>
        <taxon>Arthropoda</taxon>
        <taxon>Chelicerata</taxon>
        <taxon>Arachnida</taxon>
        <taxon>Acari</taxon>
        <taxon>Parasitiformes</taxon>
        <taxon>Ixodida</taxon>
        <taxon>Ixodoidea</taxon>
        <taxon>Ixodidae</taxon>
        <taxon>Haemaphysalinae</taxon>
        <taxon>Haemaphysalis</taxon>
    </lineage>
</organism>
<proteinExistence type="predicted"/>
<accession>A0A9J6GU67</accession>
<sequence length="119" mass="14032">MLRYLRRNFNQAPVSLKPLLYKVLVRSKLEYAASVWDPRHDSLIYELERVKNRAARFVLSNYHRHFNGKPHYHYPYSLFAGKCLGCVNFVKIASAIRYSEIDYCSHQLTFPLALIIVIK</sequence>
<evidence type="ECO:0000313" key="1">
    <source>
        <dbReference type="EMBL" id="KAH9378288.1"/>
    </source>
</evidence>
<comment type="caution">
    <text evidence="1">The sequence shown here is derived from an EMBL/GenBank/DDBJ whole genome shotgun (WGS) entry which is preliminary data.</text>
</comment>